<accession>A0A3G2R3G8</accession>
<dbReference type="AlphaFoldDB" id="A0A3G2R3G8"/>
<organism evidence="8 9">
    <name type="scientific">Biomaibacter acetigenes</name>
    <dbReference type="NCBI Taxonomy" id="2316383"/>
    <lineage>
        <taxon>Bacteria</taxon>
        <taxon>Bacillati</taxon>
        <taxon>Bacillota</taxon>
        <taxon>Clostridia</taxon>
        <taxon>Thermosediminibacterales</taxon>
        <taxon>Tepidanaerobacteraceae</taxon>
        <taxon>Biomaibacter</taxon>
    </lineage>
</organism>
<sequence>MNISRSQLNSFIRIYSENGKEIHSKDKEKSKTTHADSISLSAEARELLKAAKSVMTNQEIREEKVALLKEKINRGTYNIDGQLVAEKIIEEHFNGKMI</sequence>
<evidence type="ECO:0000256" key="3">
    <source>
        <dbReference type="ARBA" id="ARBA00022491"/>
    </source>
</evidence>
<evidence type="ECO:0000256" key="1">
    <source>
        <dbReference type="ARBA" id="ARBA00005322"/>
    </source>
</evidence>
<name>A0A3G2R3G8_9FIRM</name>
<proteinExistence type="inferred from homology"/>
<keyword evidence="3" id="KW-0678">Repressor</keyword>
<dbReference type="InterPro" id="IPR007412">
    <property type="entry name" value="FlgM"/>
</dbReference>
<dbReference type="InterPro" id="IPR031316">
    <property type="entry name" value="FlgM_C"/>
</dbReference>
<evidence type="ECO:0000256" key="6">
    <source>
        <dbReference type="ARBA" id="ARBA00023163"/>
    </source>
</evidence>
<evidence type="ECO:0000313" key="8">
    <source>
        <dbReference type="EMBL" id="AYO29919.1"/>
    </source>
</evidence>
<comment type="similarity">
    <text evidence="1">Belongs to the FlgM family.</text>
</comment>
<keyword evidence="6" id="KW-0804">Transcription</keyword>
<evidence type="ECO:0000256" key="4">
    <source>
        <dbReference type="ARBA" id="ARBA00022795"/>
    </source>
</evidence>
<evidence type="ECO:0000256" key="5">
    <source>
        <dbReference type="ARBA" id="ARBA00023015"/>
    </source>
</evidence>
<evidence type="ECO:0000259" key="7">
    <source>
        <dbReference type="Pfam" id="PF04316"/>
    </source>
</evidence>
<evidence type="ECO:0000256" key="2">
    <source>
        <dbReference type="ARBA" id="ARBA00017823"/>
    </source>
</evidence>
<feature type="domain" description="Anti-sigma-28 factor FlgM C-terminal" evidence="7">
    <location>
        <begin position="36"/>
        <end position="90"/>
    </location>
</feature>
<reference evidence="8 9" key="1">
    <citation type="submission" date="2018-10" db="EMBL/GenBank/DDBJ databases">
        <authorList>
            <person name="Zhang X."/>
        </authorList>
    </citation>
    <scope>NUCLEOTIDE SEQUENCE [LARGE SCALE GENOMIC DNA]</scope>
    <source>
        <strain evidence="8 9">SK-G1</strain>
    </source>
</reference>
<dbReference type="RefSeq" id="WP_120765287.1">
    <property type="nucleotide sequence ID" value="NZ_CP033169.1"/>
</dbReference>
<dbReference type="KEGG" id="bacg:D2962_04250"/>
<keyword evidence="8" id="KW-0966">Cell projection</keyword>
<gene>
    <name evidence="8" type="primary">flgM</name>
    <name evidence="8" type="ORF">D2962_04250</name>
</gene>
<dbReference type="InterPro" id="IPR035890">
    <property type="entry name" value="Anti-sigma-28_factor_FlgM_sf"/>
</dbReference>
<dbReference type="SUPFAM" id="SSF101498">
    <property type="entry name" value="Anti-sigma factor FlgM"/>
    <property type="match status" value="1"/>
</dbReference>
<evidence type="ECO:0000313" key="9">
    <source>
        <dbReference type="Proteomes" id="UP000280960"/>
    </source>
</evidence>
<dbReference type="GO" id="GO:0044781">
    <property type="term" value="P:bacterial-type flagellum organization"/>
    <property type="evidence" value="ECO:0007669"/>
    <property type="project" value="UniProtKB-KW"/>
</dbReference>
<dbReference type="NCBIfam" id="TIGR03824">
    <property type="entry name" value="FlgM_jcvi"/>
    <property type="match status" value="1"/>
</dbReference>
<dbReference type="EMBL" id="CP033169">
    <property type="protein sequence ID" value="AYO29919.1"/>
    <property type="molecule type" value="Genomic_DNA"/>
</dbReference>
<keyword evidence="9" id="KW-1185">Reference proteome</keyword>
<keyword evidence="4" id="KW-1005">Bacterial flagellum biogenesis</keyword>
<protein>
    <recommendedName>
        <fullName evidence="2">Negative regulator of flagellin synthesis</fullName>
    </recommendedName>
</protein>
<keyword evidence="8" id="KW-0969">Cilium</keyword>
<keyword evidence="5" id="KW-0805">Transcription regulation</keyword>
<dbReference type="Pfam" id="PF04316">
    <property type="entry name" value="FlgM"/>
    <property type="match status" value="1"/>
</dbReference>
<dbReference type="GO" id="GO:0045892">
    <property type="term" value="P:negative regulation of DNA-templated transcription"/>
    <property type="evidence" value="ECO:0007669"/>
    <property type="project" value="InterPro"/>
</dbReference>
<dbReference type="Proteomes" id="UP000280960">
    <property type="component" value="Chromosome"/>
</dbReference>
<keyword evidence="8" id="KW-0282">Flagellum</keyword>